<comment type="caution">
    <text evidence="3">The sequence shown here is derived from an EMBL/GenBank/DDBJ whole genome shotgun (WGS) entry which is preliminary data.</text>
</comment>
<feature type="region of interest" description="Disordered" evidence="1">
    <location>
        <begin position="130"/>
        <end position="196"/>
    </location>
</feature>
<evidence type="ECO:0000256" key="1">
    <source>
        <dbReference type="SAM" id="MobiDB-lite"/>
    </source>
</evidence>
<feature type="region of interest" description="Disordered" evidence="1">
    <location>
        <begin position="1"/>
        <end position="76"/>
    </location>
</feature>
<proteinExistence type="predicted"/>
<dbReference type="OrthoDB" id="5427977at2759"/>
<organism evidence="3 4">
    <name type="scientific">Diplocarpon coronariae</name>
    <dbReference type="NCBI Taxonomy" id="2795749"/>
    <lineage>
        <taxon>Eukaryota</taxon>
        <taxon>Fungi</taxon>
        <taxon>Dikarya</taxon>
        <taxon>Ascomycota</taxon>
        <taxon>Pezizomycotina</taxon>
        <taxon>Leotiomycetes</taxon>
        <taxon>Helotiales</taxon>
        <taxon>Drepanopezizaceae</taxon>
        <taxon>Diplocarpon</taxon>
    </lineage>
</organism>
<feature type="compositionally biased region" description="Basic and acidic residues" evidence="1">
    <location>
        <begin position="483"/>
        <end position="494"/>
    </location>
</feature>
<name>A0A218YXV1_9HELO</name>
<reference evidence="3 4" key="1">
    <citation type="submission" date="2017-04" db="EMBL/GenBank/DDBJ databases">
        <title>Draft genome sequence of Marssonina coronaria NL1: causal agent of apple blotch.</title>
        <authorList>
            <person name="Cheng Q."/>
        </authorList>
    </citation>
    <scope>NUCLEOTIDE SEQUENCE [LARGE SCALE GENOMIC DNA]</scope>
    <source>
        <strain evidence="3 4">NL1</strain>
    </source>
</reference>
<feature type="compositionally biased region" description="Basic and acidic residues" evidence="1">
    <location>
        <begin position="10"/>
        <end position="21"/>
    </location>
</feature>
<dbReference type="EMBL" id="MZNU01000315">
    <property type="protein sequence ID" value="OWP00661.1"/>
    <property type="molecule type" value="Genomic_DNA"/>
</dbReference>
<sequence length="506" mass="56532">MGSSKTTRSARKDASKKKSGEEADAVSPSIRQGKRKRRKQRVLESDTDDNEDHVPLHQLSPLPLAERSGRGEAPLQDEPLLVLERVQAQLEDIRQQQALERDRIQNVLDLHNSRLSQLHEAIHGQITASPVSRPLPVYPKPPEPYSDSDFDAYDASPRTKRGVPAWKKNDRDDSPASGQSDVKQSDPASRGSRMPGSVTQAFASLCSGMRMPAVIDRLAPCDDPHTAQNHQTFTSASVWHFFGHRNGLATGNISSRIHAGSRGGLLFPGLHSFRLIHARDNPFLPQVPGQHGATILLEIPPEYNVEPFALFIRFADSDSDCRYFGTYKELRKPDAMSCGEMAYAPDHMKRNWARKLGKLHKSGSKSRTTIDFLKANWPREPVGWLDGESNQIIKYDPRLQAVHGDPMTSQISDLVATQITTTQVLEAFETPDLDQSPSLRPYYQYFECIGYDMALYEALVSECGKFDQIRQHKKSQKKRKKHAEAEAARAKGGGERGQNAVKMPAE</sequence>
<dbReference type="Proteomes" id="UP000242519">
    <property type="component" value="Unassembled WGS sequence"/>
</dbReference>
<dbReference type="InterPro" id="IPR046520">
    <property type="entry name" value="DUF6697"/>
</dbReference>
<feature type="region of interest" description="Disordered" evidence="1">
    <location>
        <begin position="470"/>
        <end position="506"/>
    </location>
</feature>
<dbReference type="Pfam" id="PF20411">
    <property type="entry name" value="DUF6697"/>
    <property type="match status" value="1"/>
</dbReference>
<evidence type="ECO:0000313" key="3">
    <source>
        <dbReference type="EMBL" id="OWP00661.1"/>
    </source>
</evidence>
<evidence type="ECO:0000259" key="2">
    <source>
        <dbReference type="Pfam" id="PF20411"/>
    </source>
</evidence>
<keyword evidence="4" id="KW-1185">Reference proteome</keyword>
<evidence type="ECO:0000313" key="4">
    <source>
        <dbReference type="Proteomes" id="UP000242519"/>
    </source>
</evidence>
<accession>A0A218YXV1</accession>
<dbReference type="InParanoid" id="A0A218YXV1"/>
<gene>
    <name evidence="3" type="ORF">B2J93_5437</name>
</gene>
<feature type="domain" description="DUF6697" evidence="2">
    <location>
        <begin position="269"/>
        <end position="461"/>
    </location>
</feature>
<dbReference type="AlphaFoldDB" id="A0A218YXV1"/>
<protein>
    <recommendedName>
        <fullName evidence="2">DUF6697 domain-containing protein</fullName>
    </recommendedName>
</protein>
<feature type="compositionally biased region" description="Basic residues" evidence="1">
    <location>
        <begin position="471"/>
        <end position="482"/>
    </location>
</feature>